<reference evidence="1 2" key="1">
    <citation type="submission" date="2015-12" db="EMBL/GenBank/DDBJ databases">
        <title>Draft genome sequence of Moniliophthora roreri, the causal agent of frosty pod rot of cacao.</title>
        <authorList>
            <person name="Aime M.C."/>
            <person name="Diaz-Valderrama J.R."/>
            <person name="Kijpornyongpan T."/>
            <person name="Phillips-Mora W."/>
        </authorList>
    </citation>
    <scope>NUCLEOTIDE SEQUENCE [LARGE SCALE GENOMIC DNA]</scope>
    <source>
        <strain evidence="1 2">MCA 2952</strain>
    </source>
</reference>
<evidence type="ECO:0000313" key="1">
    <source>
        <dbReference type="EMBL" id="KTB40197.1"/>
    </source>
</evidence>
<evidence type="ECO:0000313" key="2">
    <source>
        <dbReference type="Proteomes" id="UP000054988"/>
    </source>
</evidence>
<name>A0A0W0FVA2_MONRR</name>
<comment type="caution">
    <text evidence="1">The sequence shown here is derived from an EMBL/GenBank/DDBJ whole genome shotgun (WGS) entry which is preliminary data.</text>
</comment>
<sequence>MEASTANGLESNDEYFCQPTFLQPTIIPVIVLLVVNAWGGQSENVVHLSSSRPEVFIHVEWR</sequence>
<proteinExistence type="predicted"/>
<protein>
    <submittedName>
        <fullName evidence="1">Uncharacterized protein</fullName>
    </submittedName>
</protein>
<accession>A0A0W0FVA2</accession>
<organism evidence="1 2">
    <name type="scientific">Moniliophthora roreri</name>
    <name type="common">Frosty pod rot fungus</name>
    <name type="synonym">Monilia roreri</name>
    <dbReference type="NCBI Taxonomy" id="221103"/>
    <lineage>
        <taxon>Eukaryota</taxon>
        <taxon>Fungi</taxon>
        <taxon>Dikarya</taxon>
        <taxon>Basidiomycota</taxon>
        <taxon>Agaricomycotina</taxon>
        <taxon>Agaricomycetes</taxon>
        <taxon>Agaricomycetidae</taxon>
        <taxon>Agaricales</taxon>
        <taxon>Marasmiineae</taxon>
        <taxon>Marasmiaceae</taxon>
        <taxon>Moniliophthora</taxon>
    </lineage>
</organism>
<dbReference type="EMBL" id="LATX01001598">
    <property type="protein sequence ID" value="KTB40197.1"/>
    <property type="molecule type" value="Genomic_DNA"/>
</dbReference>
<dbReference type="Proteomes" id="UP000054988">
    <property type="component" value="Unassembled WGS sequence"/>
</dbReference>
<gene>
    <name evidence="1" type="ORF">WG66_7221</name>
</gene>
<dbReference type="AlphaFoldDB" id="A0A0W0FVA2"/>